<dbReference type="OMA" id="HMEVRCR"/>
<dbReference type="GO" id="GO:0032584">
    <property type="term" value="C:growth cone membrane"/>
    <property type="evidence" value="ECO:0007669"/>
    <property type="project" value="TreeGrafter"/>
</dbReference>
<dbReference type="GO" id="GO:0045202">
    <property type="term" value="C:synapse"/>
    <property type="evidence" value="ECO:0007669"/>
    <property type="project" value="TreeGrafter"/>
</dbReference>
<dbReference type="GO" id="GO:0015031">
    <property type="term" value="P:protein transport"/>
    <property type="evidence" value="ECO:0007669"/>
    <property type="project" value="UniProtKB-KW"/>
</dbReference>
<dbReference type="GO" id="GO:0000145">
    <property type="term" value="C:exocyst"/>
    <property type="evidence" value="ECO:0007669"/>
    <property type="project" value="UniProtKB-UniRule"/>
</dbReference>
<keyword evidence="1" id="KW-0653">Protein transport</keyword>
<comment type="function">
    <text evidence="1">Component of the exocyst complex involved in the docking of exocytic vesicles with fusion sites on the plasma membrane.</text>
</comment>
<keyword evidence="4" id="KW-1185">Reference proteome</keyword>
<organism evidence="3 4">
    <name type="scientific">Folsomia candida</name>
    <name type="common">Springtail</name>
    <dbReference type="NCBI Taxonomy" id="158441"/>
    <lineage>
        <taxon>Eukaryota</taxon>
        <taxon>Metazoa</taxon>
        <taxon>Ecdysozoa</taxon>
        <taxon>Arthropoda</taxon>
        <taxon>Hexapoda</taxon>
        <taxon>Collembola</taxon>
        <taxon>Entomobryomorpha</taxon>
        <taxon>Isotomoidea</taxon>
        <taxon>Isotomidae</taxon>
        <taxon>Proisotominae</taxon>
        <taxon>Folsomia</taxon>
    </lineage>
</organism>
<dbReference type="PANTHER" id="PTHR14146">
    <property type="entry name" value="EXOCYST COMPLEX COMPONENT 4"/>
    <property type="match status" value="1"/>
</dbReference>
<comment type="caution">
    <text evidence="3">The sequence shown here is derived from an EMBL/GenBank/DDBJ whole genome shotgun (WGS) entry which is preliminary data.</text>
</comment>
<dbReference type="OrthoDB" id="272977at2759"/>
<evidence type="ECO:0000313" key="3">
    <source>
        <dbReference type="EMBL" id="OXA59767.1"/>
    </source>
</evidence>
<gene>
    <name evidence="3" type="ORF">Fcan01_04202</name>
</gene>
<dbReference type="STRING" id="158441.A0A226ERJ0"/>
<proteinExistence type="inferred from homology"/>
<name>A0A226ERJ0_FOLCA</name>
<dbReference type="GO" id="GO:0090522">
    <property type="term" value="P:vesicle tethering involved in exocytosis"/>
    <property type="evidence" value="ECO:0007669"/>
    <property type="project" value="UniProtKB-UniRule"/>
</dbReference>
<dbReference type="GO" id="GO:0006893">
    <property type="term" value="P:Golgi to plasma membrane transport"/>
    <property type="evidence" value="ECO:0007669"/>
    <property type="project" value="TreeGrafter"/>
</dbReference>
<keyword evidence="1" id="KW-0813">Transport</keyword>
<sequence length="933" mass="106000">MESDFGAGGGVTPRPLKPPRGNKVGGGGGGTKETGILMRVIKTLSSAASTDHRDREKTKLEKDFKKSDAQLDGLLATRQPSLSSVMQLFSHVCGEVGSAKERIKSVKGSLQQCKMLLQCRREELQRLWLEGIEHKHALQIFAQIEKLREGGDNFSKLLNRKQYIPAVEVLMECLQSWTPSLDQIEGLHDLRDELKLKRDKIYETLKEELYREIYHNFNKEPFERRQGSGAHFSRGGSDRLSSGKMTQVKARKIFMDFGQNANPTNFAKNADSQEHDSFITTVVDCMVRLEEVPRFVKDLRHNLEENLMAVVNSASRHIIEYGDASGVSEADTAIFQKLIQLIFTQFRSIVRSHALILRHLEQALGKQKPNVKIHNEEYIWTKVQAVLQSTLKIYFGLSDSKQESGNSEFMDTTLSINSYFVKRRAQRAKRPLFKFKYSLHGLNVNDYVVQEGSDMNRSAVDRHRFLVCKPSSRNLIAIYSVVQELCSEIEQTTNGQKCELRKFMGNNVNKVFVQQIYKEISDAVESAKKNPDFWKDCISLDESKALKAVRPLLQSVVHIGRNVQEVIRLANELPSHCDQLARMLHSILSSYSEACQTAYQGIVQPDVDDKAVISSSWVKDTDIQRLLKSLPNWLKLLKAKEGSKMINQSMDESPEDVRNQNLRESDLLTGLFYGKTVQRHEIITDTKQMNQLAHLQESLEWFANQVEAVAKNFERLPTNNSDSGMKEHIENIYEMVTSFSDLGDVCLLVLHLEVRVHCFHFLVPMAQNGDFSPGVDTQNSDPEVNKLIRDLAHIQNILSASLPPIKSKYVFEGIGQLISTILIGCAEHIQRINDNGVKKMCRNVFAIQKTLSDITNHPEQSMDHARQFYELFTLSPEELVNGILEKGPQFKELEYMNALKLLFRSKPGRQKMHSLDDHLNRLSNILGDVGVVV</sequence>
<reference evidence="3 4" key="1">
    <citation type="submission" date="2015-12" db="EMBL/GenBank/DDBJ databases">
        <title>The genome of Folsomia candida.</title>
        <authorList>
            <person name="Faddeeva A."/>
            <person name="Derks M.F."/>
            <person name="Anvar Y."/>
            <person name="Smit S."/>
            <person name="Van Straalen N."/>
            <person name="Roelofs D."/>
        </authorList>
    </citation>
    <scope>NUCLEOTIDE SEQUENCE [LARGE SCALE GENOMIC DNA]</scope>
    <source>
        <strain evidence="3 4">VU population</strain>
        <tissue evidence="3">Whole body</tissue>
    </source>
</reference>
<dbReference type="InterPro" id="IPR039682">
    <property type="entry name" value="Sec8/EXOC4"/>
</dbReference>
<dbReference type="AlphaFoldDB" id="A0A226ERJ0"/>
<dbReference type="PANTHER" id="PTHR14146:SF0">
    <property type="entry name" value="EXOCYST COMPLEX COMPONENT 4"/>
    <property type="match status" value="1"/>
</dbReference>
<accession>A0A226ERJ0</accession>
<comment type="similarity">
    <text evidence="1">Belongs to the SEC8 family.</text>
</comment>
<evidence type="ECO:0000256" key="2">
    <source>
        <dbReference type="SAM" id="MobiDB-lite"/>
    </source>
</evidence>
<evidence type="ECO:0000313" key="4">
    <source>
        <dbReference type="Proteomes" id="UP000198287"/>
    </source>
</evidence>
<feature type="compositionally biased region" description="Gly residues" evidence="2">
    <location>
        <begin position="1"/>
        <end position="11"/>
    </location>
</feature>
<protein>
    <recommendedName>
        <fullName evidence="1">Exocyst complex component Sec8</fullName>
    </recommendedName>
</protein>
<feature type="region of interest" description="Disordered" evidence="2">
    <location>
        <begin position="1"/>
        <end position="34"/>
    </location>
</feature>
<evidence type="ECO:0000256" key="1">
    <source>
        <dbReference type="RuleBase" id="RU367079"/>
    </source>
</evidence>
<feature type="compositionally biased region" description="Gly residues" evidence="2">
    <location>
        <begin position="23"/>
        <end position="32"/>
    </location>
</feature>
<dbReference type="Proteomes" id="UP000198287">
    <property type="component" value="Unassembled WGS sequence"/>
</dbReference>
<keyword evidence="1" id="KW-0268">Exocytosis</keyword>
<dbReference type="EMBL" id="LNIX01000002">
    <property type="protein sequence ID" value="OXA59767.1"/>
    <property type="molecule type" value="Genomic_DNA"/>
</dbReference>
<dbReference type="GO" id="GO:0007268">
    <property type="term" value="P:chemical synaptic transmission"/>
    <property type="evidence" value="ECO:0007669"/>
    <property type="project" value="TreeGrafter"/>
</dbReference>
<dbReference type="GO" id="GO:0006612">
    <property type="term" value="P:protein targeting to membrane"/>
    <property type="evidence" value="ECO:0007669"/>
    <property type="project" value="UniProtKB-UniRule"/>
</dbReference>